<evidence type="ECO:0000256" key="5">
    <source>
        <dbReference type="SAM" id="MobiDB-lite"/>
    </source>
</evidence>
<dbReference type="InParanoid" id="A0A2R5GUV8"/>
<feature type="compositionally biased region" description="Basic and acidic residues" evidence="5">
    <location>
        <begin position="146"/>
        <end position="161"/>
    </location>
</feature>
<feature type="compositionally biased region" description="Basic and acidic residues" evidence="5">
    <location>
        <begin position="111"/>
        <end position="124"/>
    </location>
</feature>
<organism evidence="8 9">
    <name type="scientific">Hondaea fermentalgiana</name>
    <dbReference type="NCBI Taxonomy" id="2315210"/>
    <lineage>
        <taxon>Eukaryota</taxon>
        <taxon>Sar</taxon>
        <taxon>Stramenopiles</taxon>
        <taxon>Bigyra</taxon>
        <taxon>Labyrinthulomycetes</taxon>
        <taxon>Thraustochytrida</taxon>
        <taxon>Thraustochytriidae</taxon>
        <taxon>Hondaea</taxon>
    </lineage>
</organism>
<feature type="transmembrane region" description="Helical" evidence="6">
    <location>
        <begin position="532"/>
        <end position="553"/>
    </location>
</feature>
<feature type="region of interest" description="Disordered" evidence="5">
    <location>
        <begin position="1"/>
        <end position="161"/>
    </location>
</feature>
<accession>A0A2R5GUV8</accession>
<gene>
    <name evidence="8" type="ORF">FCC1311_079292</name>
</gene>
<proteinExistence type="predicted"/>
<protein>
    <submittedName>
        <fullName evidence="8">Amino acid transporter AVT3B</fullName>
    </submittedName>
</protein>
<dbReference type="GO" id="GO:0015179">
    <property type="term" value="F:L-amino acid transmembrane transporter activity"/>
    <property type="evidence" value="ECO:0007669"/>
    <property type="project" value="TreeGrafter"/>
</dbReference>
<feature type="transmembrane region" description="Helical" evidence="6">
    <location>
        <begin position="245"/>
        <end position="274"/>
    </location>
</feature>
<keyword evidence="3 6" id="KW-1133">Transmembrane helix</keyword>
<feature type="transmembrane region" description="Helical" evidence="6">
    <location>
        <begin position="203"/>
        <end position="224"/>
    </location>
</feature>
<dbReference type="PANTHER" id="PTHR22950">
    <property type="entry name" value="AMINO ACID TRANSPORTER"/>
    <property type="match status" value="1"/>
</dbReference>
<dbReference type="EMBL" id="BEYU01000104">
    <property type="protein sequence ID" value="GBG31704.1"/>
    <property type="molecule type" value="Genomic_DNA"/>
</dbReference>
<dbReference type="OrthoDB" id="1684102at2759"/>
<dbReference type="AlphaFoldDB" id="A0A2R5GUV8"/>
<feature type="transmembrane region" description="Helical" evidence="6">
    <location>
        <begin position="436"/>
        <end position="460"/>
    </location>
</feature>
<evidence type="ECO:0000313" key="8">
    <source>
        <dbReference type="EMBL" id="GBG31704.1"/>
    </source>
</evidence>
<feature type="transmembrane region" description="Helical" evidence="6">
    <location>
        <begin position="286"/>
        <end position="305"/>
    </location>
</feature>
<evidence type="ECO:0000259" key="7">
    <source>
        <dbReference type="Pfam" id="PF01490"/>
    </source>
</evidence>
<dbReference type="GO" id="GO:0005774">
    <property type="term" value="C:vacuolar membrane"/>
    <property type="evidence" value="ECO:0007669"/>
    <property type="project" value="TreeGrafter"/>
</dbReference>
<sequence length="571" mass="61203">MLEGEEDRASLHPRRSAASRKRSQNGMELSSVGTAANGGGSGSRPPRPEPSLANGSSGAYAYAPTQNRDFDDAASAQSMHSWDGRRGSFDLNRADSNGSGYGESDAFRASAPKEFDHEPHRETSFDDYDDKDDVSLVLNGADDDDNRLGGDDDDERKSKLAREDTVAPAMLNSDRSTAAHMFISFVGAGVLGLPYAFMKTGLLGSVLVVSIVGSMSTYAMSILVDCKIQLQQQGKLIRGYGDIAFGVLGSTGSSVVDFLLILTQVAFCCAYILFIGENVHSVMPSFSNSTIILLTIPGLSLLALFRHIKHLSPFALVADVANILGMLVVISFDVEVFREHETHMQSPLRDVVFGIVFANLPYFFGVAIYCYEGVGVILNIQESMQNKTNFRRILVTTMTAVTTVYVVFGSLGYIAYGAATKEIITLNLGAGVPTKVVKLALSTGLFFTFPLMMFPVYTIIETSPLIVHQSQCVKSVVRIVIVFGAVFIAIGIPNFGDFISLVGAGACALLALVLPAYFHLRICNAQMSKMGFVVDVTIIVVGTILGIIGTIHAGQELFSKLGADTASPSSP</sequence>
<feature type="domain" description="Amino acid transporter transmembrane" evidence="7">
    <location>
        <begin position="175"/>
        <end position="552"/>
    </location>
</feature>
<feature type="transmembrane region" description="Helical" evidence="6">
    <location>
        <begin position="314"/>
        <end position="332"/>
    </location>
</feature>
<evidence type="ECO:0000256" key="2">
    <source>
        <dbReference type="ARBA" id="ARBA00022692"/>
    </source>
</evidence>
<evidence type="ECO:0000256" key="4">
    <source>
        <dbReference type="ARBA" id="ARBA00023136"/>
    </source>
</evidence>
<feature type="transmembrane region" description="Helical" evidence="6">
    <location>
        <begin position="498"/>
        <end position="520"/>
    </location>
</feature>
<feature type="transmembrane region" description="Helical" evidence="6">
    <location>
        <begin position="393"/>
        <end position="416"/>
    </location>
</feature>
<feature type="transmembrane region" description="Helical" evidence="6">
    <location>
        <begin position="178"/>
        <end position="197"/>
    </location>
</feature>
<dbReference type="Pfam" id="PF01490">
    <property type="entry name" value="Aa_trans"/>
    <property type="match status" value="1"/>
</dbReference>
<dbReference type="Proteomes" id="UP000241890">
    <property type="component" value="Unassembled WGS sequence"/>
</dbReference>
<evidence type="ECO:0000256" key="1">
    <source>
        <dbReference type="ARBA" id="ARBA00004141"/>
    </source>
</evidence>
<keyword evidence="2 6" id="KW-0812">Transmembrane</keyword>
<feature type="compositionally biased region" description="Basic residues" evidence="5">
    <location>
        <begin position="11"/>
        <end position="23"/>
    </location>
</feature>
<keyword evidence="9" id="KW-1185">Reference proteome</keyword>
<evidence type="ECO:0000256" key="3">
    <source>
        <dbReference type="ARBA" id="ARBA00022989"/>
    </source>
</evidence>
<comment type="caution">
    <text evidence="8">The sequence shown here is derived from an EMBL/GenBank/DDBJ whole genome shotgun (WGS) entry which is preliminary data.</text>
</comment>
<dbReference type="InterPro" id="IPR013057">
    <property type="entry name" value="AA_transpt_TM"/>
</dbReference>
<dbReference type="PANTHER" id="PTHR22950:SF349">
    <property type="entry name" value="AMINO ACID TRANSPORTER TRANSMEMBRANE DOMAIN-CONTAINING PROTEIN"/>
    <property type="match status" value="1"/>
</dbReference>
<feature type="transmembrane region" description="Helical" evidence="6">
    <location>
        <begin position="472"/>
        <end position="492"/>
    </location>
</feature>
<comment type="subcellular location">
    <subcellularLocation>
        <location evidence="1">Membrane</location>
        <topology evidence="1">Multi-pass membrane protein</topology>
    </subcellularLocation>
</comment>
<evidence type="ECO:0000256" key="6">
    <source>
        <dbReference type="SAM" id="Phobius"/>
    </source>
</evidence>
<feature type="compositionally biased region" description="Polar residues" evidence="5">
    <location>
        <begin position="24"/>
        <end position="34"/>
    </location>
</feature>
<keyword evidence="4 6" id="KW-0472">Membrane</keyword>
<reference evidence="8 9" key="1">
    <citation type="submission" date="2017-12" db="EMBL/GenBank/DDBJ databases">
        <title>Sequencing, de novo assembly and annotation of complete genome of a new Thraustochytrid species, strain FCC1311.</title>
        <authorList>
            <person name="Sedici K."/>
            <person name="Godart F."/>
            <person name="Aiese Cigliano R."/>
            <person name="Sanseverino W."/>
            <person name="Barakat M."/>
            <person name="Ortet P."/>
            <person name="Marechal E."/>
            <person name="Cagnac O."/>
            <person name="Amato A."/>
        </authorList>
    </citation>
    <scope>NUCLEOTIDE SEQUENCE [LARGE SCALE GENOMIC DNA]</scope>
</reference>
<evidence type="ECO:0000313" key="9">
    <source>
        <dbReference type="Proteomes" id="UP000241890"/>
    </source>
</evidence>
<feature type="transmembrane region" description="Helical" evidence="6">
    <location>
        <begin position="352"/>
        <end position="372"/>
    </location>
</feature>
<name>A0A2R5GUV8_9STRA</name>